<gene>
    <name evidence="11" type="ORF">GKIL_2045</name>
</gene>
<evidence type="ECO:0000256" key="5">
    <source>
        <dbReference type="SAM" id="Phobius"/>
    </source>
</evidence>
<dbReference type="OrthoDB" id="9806939at2"/>
<dbReference type="HOGENOM" id="CLU_018816_13_3_3"/>
<dbReference type="Pfam" id="PF25893">
    <property type="entry name" value="HH_CzcB"/>
    <property type="match status" value="1"/>
</dbReference>
<keyword evidence="5" id="KW-1133">Transmembrane helix</keyword>
<evidence type="ECO:0000256" key="6">
    <source>
        <dbReference type="SAM" id="SignalP"/>
    </source>
</evidence>
<dbReference type="InterPro" id="IPR058649">
    <property type="entry name" value="CzcB_C"/>
</dbReference>
<dbReference type="SUPFAM" id="SSF111369">
    <property type="entry name" value="HlyD-like secretion proteins"/>
    <property type="match status" value="1"/>
</dbReference>
<accession>U5QH73</accession>
<feature type="domain" description="CzcB-like alpha-helical hairpin" evidence="7">
    <location>
        <begin position="130"/>
        <end position="186"/>
    </location>
</feature>
<dbReference type="Gene3D" id="2.40.30.170">
    <property type="match status" value="1"/>
</dbReference>
<dbReference type="InterPro" id="IPR058648">
    <property type="entry name" value="HH_CzcB-like"/>
</dbReference>
<dbReference type="RefSeq" id="WP_023173422.1">
    <property type="nucleotide sequence ID" value="NC_022600.1"/>
</dbReference>
<feature type="domain" description="CzcB-like barrel-sandwich hybrid" evidence="9">
    <location>
        <begin position="81"/>
        <end position="245"/>
    </location>
</feature>
<dbReference type="EMBL" id="CP003587">
    <property type="protein sequence ID" value="AGY58291.1"/>
    <property type="molecule type" value="Genomic_DNA"/>
</dbReference>
<dbReference type="GO" id="GO:0030313">
    <property type="term" value="C:cell envelope"/>
    <property type="evidence" value="ECO:0007669"/>
    <property type="project" value="TreeGrafter"/>
</dbReference>
<evidence type="ECO:0000259" key="9">
    <source>
        <dbReference type="Pfam" id="PF25973"/>
    </source>
</evidence>
<dbReference type="KEGG" id="glj:GKIL_2045"/>
<evidence type="ECO:0000259" key="8">
    <source>
        <dbReference type="Pfam" id="PF25954"/>
    </source>
</evidence>
<name>U5QH73_GLOK1</name>
<dbReference type="Pfam" id="PF25975">
    <property type="entry name" value="CzcB_C"/>
    <property type="match status" value="1"/>
</dbReference>
<proteinExistence type="inferred from homology"/>
<dbReference type="PANTHER" id="PTHR30097">
    <property type="entry name" value="CATION EFFLUX SYSTEM PROTEIN CUSB"/>
    <property type="match status" value="1"/>
</dbReference>
<dbReference type="InterPro" id="IPR058792">
    <property type="entry name" value="Beta-barrel_RND_2"/>
</dbReference>
<dbReference type="Gene3D" id="2.40.420.20">
    <property type="match status" value="1"/>
</dbReference>
<feature type="domain" description="CzcB-like C-terminal circularly permuted SH3-like" evidence="10">
    <location>
        <begin position="333"/>
        <end position="392"/>
    </location>
</feature>
<feature type="chain" id="PRO_5004663708" evidence="6">
    <location>
        <begin position="27"/>
        <end position="478"/>
    </location>
</feature>
<keyword evidence="3" id="KW-0175">Coiled coil</keyword>
<feature type="signal peptide" evidence="6">
    <location>
        <begin position="1"/>
        <end position="26"/>
    </location>
</feature>
<feature type="coiled-coil region" evidence="3">
    <location>
        <begin position="127"/>
        <end position="187"/>
    </location>
</feature>
<dbReference type="Proteomes" id="UP000017396">
    <property type="component" value="Chromosome"/>
</dbReference>
<evidence type="ECO:0000256" key="1">
    <source>
        <dbReference type="ARBA" id="ARBA00009477"/>
    </source>
</evidence>
<evidence type="ECO:0000259" key="10">
    <source>
        <dbReference type="Pfam" id="PF25975"/>
    </source>
</evidence>
<dbReference type="eggNOG" id="COG0845">
    <property type="taxonomic scope" value="Bacteria"/>
</dbReference>
<reference evidence="11 12" key="1">
    <citation type="journal article" date="2013" name="PLoS ONE">
        <title>Cultivation and Complete Genome Sequencing of Gloeobacter kilaueensis sp. nov., from a Lava Cave in Kilauea Caldera, Hawai'i.</title>
        <authorList>
            <person name="Saw J.H."/>
            <person name="Schatz M."/>
            <person name="Brown M.V."/>
            <person name="Kunkel D.D."/>
            <person name="Foster J.S."/>
            <person name="Shick H."/>
            <person name="Christensen S."/>
            <person name="Hou S."/>
            <person name="Wan X."/>
            <person name="Donachie S.P."/>
        </authorList>
    </citation>
    <scope>NUCLEOTIDE SEQUENCE [LARGE SCALE GENOMIC DNA]</scope>
    <source>
        <strain evidence="12">JS</strain>
    </source>
</reference>
<evidence type="ECO:0000259" key="7">
    <source>
        <dbReference type="Pfam" id="PF25893"/>
    </source>
</evidence>
<keyword evidence="12" id="KW-1185">Reference proteome</keyword>
<dbReference type="FunFam" id="2.40.30.170:FF:000010">
    <property type="entry name" value="Efflux RND transporter periplasmic adaptor subunit"/>
    <property type="match status" value="1"/>
</dbReference>
<evidence type="ECO:0000256" key="3">
    <source>
        <dbReference type="SAM" id="Coils"/>
    </source>
</evidence>
<dbReference type="InterPro" id="IPR058647">
    <property type="entry name" value="BSH_CzcB-like"/>
</dbReference>
<feature type="compositionally biased region" description="Low complexity" evidence="4">
    <location>
        <begin position="457"/>
        <end position="470"/>
    </location>
</feature>
<dbReference type="Gene3D" id="2.40.50.100">
    <property type="match status" value="1"/>
</dbReference>
<dbReference type="GO" id="GO:0016020">
    <property type="term" value="C:membrane"/>
    <property type="evidence" value="ECO:0007669"/>
    <property type="project" value="InterPro"/>
</dbReference>
<evidence type="ECO:0000256" key="2">
    <source>
        <dbReference type="ARBA" id="ARBA00022448"/>
    </source>
</evidence>
<evidence type="ECO:0000313" key="12">
    <source>
        <dbReference type="Proteomes" id="UP000017396"/>
    </source>
</evidence>
<dbReference type="GO" id="GO:0015679">
    <property type="term" value="P:plasma membrane copper ion transport"/>
    <property type="evidence" value="ECO:0007669"/>
    <property type="project" value="TreeGrafter"/>
</dbReference>
<feature type="region of interest" description="Disordered" evidence="4">
    <location>
        <begin position="457"/>
        <end position="478"/>
    </location>
</feature>
<dbReference type="GO" id="GO:0060003">
    <property type="term" value="P:copper ion export"/>
    <property type="evidence" value="ECO:0007669"/>
    <property type="project" value="TreeGrafter"/>
</dbReference>
<dbReference type="GO" id="GO:0022857">
    <property type="term" value="F:transmembrane transporter activity"/>
    <property type="evidence" value="ECO:0007669"/>
    <property type="project" value="InterPro"/>
</dbReference>
<dbReference type="STRING" id="1183438.GKIL_2045"/>
<feature type="domain" description="CusB-like beta-barrel" evidence="8">
    <location>
        <begin position="249"/>
        <end position="324"/>
    </location>
</feature>
<keyword evidence="2" id="KW-0813">Transport</keyword>
<keyword evidence="5" id="KW-0472">Membrane</keyword>
<organism evidence="11 12">
    <name type="scientific">Gloeobacter kilaueensis (strain ATCC BAA-2537 / CCAP 1431/1 / ULC 316 / JS1)</name>
    <dbReference type="NCBI Taxonomy" id="1183438"/>
    <lineage>
        <taxon>Bacteria</taxon>
        <taxon>Bacillati</taxon>
        <taxon>Cyanobacteriota</taxon>
        <taxon>Cyanophyceae</taxon>
        <taxon>Gloeobacterales</taxon>
        <taxon>Gloeobacteraceae</taxon>
        <taxon>Gloeobacter</taxon>
    </lineage>
</organism>
<dbReference type="PANTHER" id="PTHR30097:SF4">
    <property type="entry name" value="SLR6042 PROTEIN"/>
    <property type="match status" value="1"/>
</dbReference>
<dbReference type="InterPro" id="IPR006143">
    <property type="entry name" value="RND_pump_MFP"/>
</dbReference>
<dbReference type="InterPro" id="IPR051909">
    <property type="entry name" value="MFP_Cation_Efflux"/>
</dbReference>
<dbReference type="Pfam" id="PF25973">
    <property type="entry name" value="BSH_CzcB"/>
    <property type="match status" value="1"/>
</dbReference>
<evidence type="ECO:0000256" key="4">
    <source>
        <dbReference type="SAM" id="MobiDB-lite"/>
    </source>
</evidence>
<comment type="similarity">
    <text evidence="1">Belongs to the membrane fusion protein (MFP) (TC 8.A.1) family.</text>
</comment>
<feature type="transmembrane region" description="Helical" evidence="5">
    <location>
        <begin position="431"/>
        <end position="453"/>
    </location>
</feature>
<keyword evidence="5" id="KW-0812">Transmembrane</keyword>
<dbReference type="AlphaFoldDB" id="U5QH73"/>
<protein>
    <submittedName>
        <fullName evidence="11">RND family efflux transporter MFP subunit</fullName>
    </submittedName>
</protein>
<keyword evidence="6" id="KW-0732">Signal</keyword>
<sequence length="478" mass="50370">MEARGRVWFLAAVVVLALAVPAGAHGGHDDAFEQHQAAEAVRVAPDVQKAMGLVVRPVQQRLLSSGLAVNGKIEAIPSHSADVNAPLAGRVLALYASRAQAVRTGQVLATLDSPEIRQLAVEAARSRVQARTAFKQAEARLALAEANYQREKDLLTKGISARRDFQLAEAERNQVRADREAARAQVQLADALLKSRLSQLGQRGVSARADGIVALAAPVAGVVAEQRVTAGEAVEPGKPLYKIIDLTAVWATAAVYEKDLAQVRPGEPVEVSVAAYPNRTFRGRVASVDPAIDADTRTLGVRAILANPDGQLKPGMFATLRLVTGRASRAVAVIPRTAVIDADGQKLVYVQKGEAFVPTEVQLGRTDGEDLIEVKDGLAPGDRVVTQRAFQLRAQALKGSLAAEESASGQVSAENSDSRPTAKADRAALPWWSWVVGGVLIAVGSFVAGVGVARRTGRPAAPAARPPAGVSSSRPPQR</sequence>
<evidence type="ECO:0000313" key="11">
    <source>
        <dbReference type="EMBL" id="AGY58291.1"/>
    </source>
</evidence>
<dbReference type="Pfam" id="PF25954">
    <property type="entry name" value="Beta-barrel_RND_2"/>
    <property type="match status" value="1"/>
</dbReference>
<dbReference type="NCBIfam" id="TIGR01730">
    <property type="entry name" value="RND_mfp"/>
    <property type="match status" value="1"/>
</dbReference>